<gene>
    <name evidence="1" type="ORF">METZ01_LOCUS106395</name>
</gene>
<name>A0A381WMN4_9ZZZZ</name>
<evidence type="ECO:0000313" key="1">
    <source>
        <dbReference type="EMBL" id="SVA53541.1"/>
    </source>
</evidence>
<protein>
    <submittedName>
        <fullName evidence="1">Uncharacterized protein</fullName>
    </submittedName>
</protein>
<reference evidence="1" key="1">
    <citation type="submission" date="2018-05" db="EMBL/GenBank/DDBJ databases">
        <authorList>
            <person name="Lanie J.A."/>
            <person name="Ng W.-L."/>
            <person name="Kazmierczak K.M."/>
            <person name="Andrzejewski T.M."/>
            <person name="Davidsen T.M."/>
            <person name="Wayne K.J."/>
            <person name="Tettelin H."/>
            <person name="Glass J.I."/>
            <person name="Rusch D."/>
            <person name="Podicherti R."/>
            <person name="Tsui H.-C.T."/>
            <person name="Winkler M.E."/>
        </authorList>
    </citation>
    <scope>NUCLEOTIDE SEQUENCE</scope>
</reference>
<proteinExistence type="predicted"/>
<organism evidence="1">
    <name type="scientific">marine metagenome</name>
    <dbReference type="NCBI Taxonomy" id="408172"/>
    <lineage>
        <taxon>unclassified sequences</taxon>
        <taxon>metagenomes</taxon>
        <taxon>ecological metagenomes</taxon>
    </lineage>
</organism>
<accession>A0A381WMN4</accession>
<dbReference type="AlphaFoldDB" id="A0A381WMN4"/>
<dbReference type="EMBL" id="UINC01012237">
    <property type="protein sequence ID" value="SVA53541.1"/>
    <property type="molecule type" value="Genomic_DNA"/>
</dbReference>
<sequence length="176" mass="19819">MGTRSVVAVRESNSVEITSAYVHYDGYLAGVGMTLLSEFNSAEGARKVVEGGYYSSLSENLEESLSGSANKEEASVYENMEEFKHDCTHSDWEFAYLYDVDRDEWLYAKMTGWGDTSDGGFENYWSEFEAMSDDVLKDVLETASRLEGSKWNGEYDDYVVELREWATGFIADSAVN</sequence>